<organism evidence="2">
    <name type="scientific">Acidithiobacillus ferrivorans</name>
    <dbReference type="NCBI Taxonomy" id="160808"/>
    <lineage>
        <taxon>Bacteria</taxon>
        <taxon>Pseudomonadati</taxon>
        <taxon>Pseudomonadota</taxon>
        <taxon>Acidithiobacillia</taxon>
        <taxon>Acidithiobacillales</taxon>
        <taxon>Acidithiobacillaceae</taxon>
        <taxon>Acidithiobacillus</taxon>
    </lineage>
</organism>
<dbReference type="PANTHER" id="PTHR30478">
    <property type="entry name" value="DNA POLYMERASE III SUBUNIT BETA"/>
    <property type="match status" value="1"/>
</dbReference>
<dbReference type="InterPro" id="IPR001001">
    <property type="entry name" value="DNA_polIII_beta"/>
</dbReference>
<dbReference type="EMBL" id="CCCS020000017">
    <property type="protein sequence ID" value="CDQ09186.1"/>
    <property type="molecule type" value="Genomic_DNA"/>
</dbReference>
<dbReference type="GO" id="GO:0009360">
    <property type="term" value="C:DNA polymerase III complex"/>
    <property type="evidence" value="ECO:0007669"/>
    <property type="project" value="InterPro"/>
</dbReference>
<dbReference type="Gene3D" id="3.70.10.10">
    <property type="match status" value="1"/>
</dbReference>
<proteinExistence type="predicted"/>
<dbReference type="AlphaFoldDB" id="A0A060ULF4"/>
<dbReference type="PANTHER" id="PTHR30478:SF0">
    <property type="entry name" value="BETA SLIDING CLAMP"/>
    <property type="match status" value="1"/>
</dbReference>
<dbReference type="Gene3D" id="3.10.150.10">
    <property type="entry name" value="DNA Polymerase III, subunit A, domain 2"/>
    <property type="match status" value="1"/>
</dbReference>
<evidence type="ECO:0000256" key="1">
    <source>
        <dbReference type="ARBA" id="ARBA00023125"/>
    </source>
</evidence>
<protein>
    <submittedName>
        <fullName evidence="2">Uncharacterized protein</fullName>
    </submittedName>
</protein>
<comment type="caution">
    <text evidence="2">The sequence shown here is derived from an EMBL/GenBank/DDBJ whole genome shotgun (WGS) entry which is preliminary data.</text>
</comment>
<dbReference type="GO" id="GO:0006271">
    <property type="term" value="P:DNA strand elongation involved in DNA replication"/>
    <property type="evidence" value="ECO:0007669"/>
    <property type="project" value="TreeGrafter"/>
</dbReference>
<keyword evidence="1" id="KW-0238">DNA-binding</keyword>
<sequence length="380" mass="41200">MNMKAIIKRADLQGALKSALALHSEGGFLFEPGYFIALRKTGTAELTVDLNDNTSQMAIRFPAELSDWPMDAGTCIPKKEGKNFLQFGNSEQLTVVPSANDVALQSGKSRMSIKTIPLDKFNALNYVPTSGFLEVPSANLRSILEFTVGCFASAKNGDQLPVYLETDTDGSTQFMCSDGVRLSHAYLTNVQPSLESHQVKHAIAIRTANFLAKFLKDMPDDTPVRIYGDDGFLSFTSEDWTFRTQILAADALPWQRVVHADGVSACSADAEQFNDAIGEAMSISDTRPGVVKIDMGKEEVVCSNHSEKGLAKGVFDANVETFVQFNLSADSAQNYLSGLLKAGGTTVEVEQIGLKTPGLVRMVNRTVSMKPSITTAQYAV</sequence>
<gene>
    <name evidence="2" type="ORF">AFERRI_240020</name>
</gene>
<reference evidence="2" key="2">
    <citation type="submission" date="2014-07" db="EMBL/GenBank/DDBJ databases">
        <title>Initial genome analysis of the psychrotolerant acidophile Acidithiobacillus ferrivorans CF27: insights into iron and sulfur oxidation pathways and into biofilm formation.</title>
        <authorList>
            <person name="Talla E."/>
            <person name="Hedrich S."/>
            <person name="Mangenot S."/>
            <person name="Ji B."/>
            <person name="Johnson D.B."/>
            <person name="Barbe V."/>
            <person name="Bonnefoy V."/>
        </authorList>
    </citation>
    <scope>NUCLEOTIDE SEQUENCE [LARGE SCALE GENOMIC DNA]</scope>
    <source>
        <strain evidence="2">CF27</strain>
    </source>
</reference>
<dbReference type="SMART" id="SM00480">
    <property type="entry name" value="POL3Bc"/>
    <property type="match status" value="1"/>
</dbReference>
<evidence type="ECO:0000313" key="2">
    <source>
        <dbReference type="EMBL" id="CDQ09186.1"/>
    </source>
</evidence>
<accession>A0A060ULF4</accession>
<reference evidence="2" key="1">
    <citation type="submission" date="2014-03" db="EMBL/GenBank/DDBJ databases">
        <authorList>
            <person name="Genoscope - CEA"/>
        </authorList>
    </citation>
    <scope>NUCLEOTIDE SEQUENCE [LARGE SCALE GENOMIC DNA]</scope>
    <source>
        <strain evidence="2">CF27</strain>
    </source>
</reference>
<name>A0A060ULF4_9PROT</name>
<dbReference type="GO" id="GO:0003677">
    <property type="term" value="F:DNA binding"/>
    <property type="evidence" value="ECO:0007669"/>
    <property type="project" value="UniProtKB-KW"/>
</dbReference>